<sequence length="640" mass="72753">MKKLVIFLASVVGVTTLSVQSTTQEKDKIEPEHAIVYAINRAHYSNHYKKDREKPLLTAYLSAGQDFSLAEQVELNELAKYDVVMLPFDISTKTAIIPVQKKSLAKEKMDSLAEEEMVSLAYIKMQEKKEKESYSLQLLKKLHKINGTEVGIIIRSKNIFKGKEERIINIIDDTLLYNDFIKWVSIDYTDSPFNKLDSESSKKSISQLRNKLSAHNIRINIASNVPRNEKEAKIVKELLDLNKVDKWYFSAQSNDRAPKHHSNLFTKQSIDWSVAQAITFLLDSGIEPNRLELEYSNTIHPHSSGQNLTTHDMLDTMLEVSQSESVTGKNGYYLKTEPDNNVDFICKDNDVGKADCFSVETPRMIAVKAQFVLDKGLGGLFTRNVFADAGLNLNAAREGLGYEVTHQTFAMDPLITKSEDRNDVEHSNLQKAHYDKLNSLVVAKYNKLAKGNTYSTLQKDTLLADDINGFLEHLVRNYPMPLTYNDAVTLKHTYDRLGKEEVHGYLETLTEVKNRLGGDIERVEPAIYAQDIFDPENQNLNLACNKIAEFRALATKKGKWKEFLRSEKDTTNECHQSEIDIQLAKNPKGLLATDWIYLELQCLDPVIDESIAKAFDEVKRLEGNHYAGVKSEMFKQHISN</sequence>
<protein>
    <submittedName>
        <fullName evidence="2">Glycoside hydrolase family 18 protein</fullName>
    </submittedName>
</protein>
<evidence type="ECO:0000259" key="1">
    <source>
        <dbReference type="Pfam" id="PF00704"/>
    </source>
</evidence>
<dbReference type="Proteomes" id="UP000269041">
    <property type="component" value="Unassembled WGS sequence"/>
</dbReference>
<feature type="domain" description="GH18" evidence="1">
    <location>
        <begin position="203"/>
        <end position="382"/>
    </location>
</feature>
<proteinExistence type="predicted"/>
<keyword evidence="3" id="KW-1185">Reference proteome</keyword>
<name>A0A427TSV7_9VIBR</name>
<feature type="non-terminal residue" evidence="2">
    <location>
        <position position="640"/>
    </location>
</feature>
<evidence type="ECO:0000313" key="2">
    <source>
        <dbReference type="EMBL" id="RSD27497.1"/>
    </source>
</evidence>
<reference evidence="2 3" key="1">
    <citation type="submission" date="2018-12" db="EMBL/GenBank/DDBJ databases">
        <title>Genomic taxonomy of the Vibrionaceae family.</title>
        <authorList>
            <person name="Gomez-Gil B."/>
            <person name="Enciso-Ibarra K."/>
        </authorList>
    </citation>
    <scope>NUCLEOTIDE SEQUENCE [LARGE SCALE GENOMIC DNA]</scope>
    <source>
        <strain evidence="2 3">CAIM 594</strain>
    </source>
</reference>
<organism evidence="2 3">
    <name type="scientific">Vibrio pectenicida</name>
    <dbReference type="NCBI Taxonomy" id="62763"/>
    <lineage>
        <taxon>Bacteria</taxon>
        <taxon>Pseudomonadati</taxon>
        <taxon>Pseudomonadota</taxon>
        <taxon>Gammaproteobacteria</taxon>
        <taxon>Vibrionales</taxon>
        <taxon>Vibrionaceae</taxon>
        <taxon>Vibrio</taxon>
    </lineage>
</organism>
<dbReference type="InterPro" id="IPR001223">
    <property type="entry name" value="Glyco_hydro18_cat"/>
</dbReference>
<dbReference type="GO" id="GO:0005975">
    <property type="term" value="P:carbohydrate metabolic process"/>
    <property type="evidence" value="ECO:0007669"/>
    <property type="project" value="InterPro"/>
</dbReference>
<comment type="caution">
    <text evidence="2">The sequence shown here is derived from an EMBL/GenBank/DDBJ whole genome shotgun (WGS) entry which is preliminary data.</text>
</comment>
<dbReference type="OrthoDB" id="9822328at2"/>
<dbReference type="GO" id="GO:0016787">
    <property type="term" value="F:hydrolase activity"/>
    <property type="evidence" value="ECO:0007669"/>
    <property type="project" value="UniProtKB-KW"/>
</dbReference>
<dbReference type="EMBL" id="RSFA01000193">
    <property type="protein sequence ID" value="RSD27497.1"/>
    <property type="molecule type" value="Genomic_DNA"/>
</dbReference>
<dbReference type="Pfam" id="PF00704">
    <property type="entry name" value="Glyco_hydro_18"/>
    <property type="match status" value="1"/>
</dbReference>
<keyword evidence="2" id="KW-0378">Hydrolase</keyword>
<accession>A0A427TSV7</accession>
<dbReference type="InterPro" id="IPR017853">
    <property type="entry name" value="GH"/>
</dbReference>
<dbReference type="SUPFAM" id="SSF51445">
    <property type="entry name" value="(Trans)glycosidases"/>
    <property type="match status" value="1"/>
</dbReference>
<dbReference type="Gene3D" id="3.20.20.80">
    <property type="entry name" value="Glycosidases"/>
    <property type="match status" value="1"/>
</dbReference>
<gene>
    <name evidence="2" type="ORF">EJA03_19820</name>
</gene>
<evidence type="ECO:0000313" key="3">
    <source>
        <dbReference type="Proteomes" id="UP000269041"/>
    </source>
</evidence>
<dbReference type="AlphaFoldDB" id="A0A427TSV7"/>
<dbReference type="RefSeq" id="WP_148101007.1">
    <property type="nucleotide sequence ID" value="NZ_RSFA01000193.1"/>
</dbReference>